<protein>
    <submittedName>
        <fullName evidence="2">p24</fullName>
    </submittedName>
</protein>
<feature type="transmembrane region" description="Helical" evidence="1">
    <location>
        <begin position="87"/>
        <end position="104"/>
    </location>
</feature>
<reference evidence="2" key="1">
    <citation type="submission" date="2010-04" db="EMBL/GenBank/DDBJ databases">
        <title>Partial genomic characterization of the viruses transmitted by Brevipalpus phoenicis.</title>
        <authorList>
            <person name="Locali-Fabris E.C."/>
            <person name="Freitas-Astua J."/>
            <person name="Ferreira P.T.O."/>
            <person name="Antoniolli-Luizon R."/>
            <person name="Kubo K.S."/>
            <person name="Machado M.A."/>
        </authorList>
    </citation>
    <scope>NUCLEOTIDE SEQUENCE</scope>
</reference>
<feature type="non-terminal residue" evidence="2">
    <location>
        <position position="137"/>
    </location>
</feature>
<proteinExistence type="predicted"/>
<dbReference type="Pfam" id="PF16504">
    <property type="entry name" value="SP24"/>
    <property type="match status" value="1"/>
</dbReference>
<dbReference type="EMBL" id="HM164551">
    <property type="protein sequence ID" value="ADM47768.1"/>
    <property type="molecule type" value="Genomic_RNA"/>
</dbReference>
<keyword evidence="1" id="KW-0472">Membrane</keyword>
<name>E0YUA4_9VIRU</name>
<feature type="transmembrane region" description="Helical" evidence="1">
    <location>
        <begin position="25"/>
        <end position="41"/>
    </location>
</feature>
<keyword evidence="1" id="KW-0812">Transmembrane</keyword>
<dbReference type="InterPro" id="IPR032441">
    <property type="entry name" value="SP24"/>
</dbReference>
<evidence type="ECO:0000313" key="2">
    <source>
        <dbReference type="EMBL" id="ADM47768.1"/>
    </source>
</evidence>
<sequence>MSVRCILVLVLPTAREVVMTSHSHHLLLLFIVLYVLRLLMAKRNELAMAKSILSKRTSSARQALKLEASESWLSDIKQILLRFLEKPYVIMMYVGVLILFAAHIDSNTRDILDELAVHFPNNPVIEWAKSNFFRICG</sequence>
<organism evidence="2">
    <name type="scientific">Ligustrum ringspot virus</name>
    <dbReference type="NCBI Taxonomy" id="879624"/>
    <lineage>
        <taxon>Viruses</taxon>
        <taxon>Riboviria</taxon>
    </lineage>
</organism>
<evidence type="ECO:0000256" key="1">
    <source>
        <dbReference type="SAM" id="Phobius"/>
    </source>
</evidence>
<accession>E0YUA4</accession>
<keyword evidence="1" id="KW-1133">Transmembrane helix</keyword>